<gene>
    <name evidence="5" type="primary">LOC140007216</name>
</gene>
<evidence type="ECO:0000313" key="4">
    <source>
        <dbReference type="Proteomes" id="UP001652660"/>
    </source>
</evidence>
<evidence type="ECO:0000259" key="3">
    <source>
        <dbReference type="Pfam" id="PF14678"/>
    </source>
</evidence>
<dbReference type="InterPro" id="IPR026171">
    <property type="entry name" value="FANCI"/>
</dbReference>
<evidence type="ECO:0000256" key="1">
    <source>
        <dbReference type="SAM" id="MobiDB-lite"/>
    </source>
</evidence>
<dbReference type="RefSeq" id="XP_071906015.1">
    <property type="nucleotide sequence ID" value="XM_072049914.1"/>
</dbReference>
<accession>A0ABM4UFF0</accession>
<dbReference type="GeneID" id="140007216"/>
<proteinExistence type="predicted"/>
<reference evidence="5" key="1">
    <citation type="submission" date="2025-08" db="UniProtKB">
        <authorList>
            <consortium name="RefSeq"/>
        </authorList>
    </citation>
    <scope>IDENTIFICATION</scope>
    <source>
        <tissue evidence="5">Leaves</tissue>
    </source>
</reference>
<protein>
    <recommendedName>
        <fullName evidence="3">FANCI solenoid 4 domain-containing protein</fullName>
    </recommendedName>
</protein>
<keyword evidence="2" id="KW-0732">Signal</keyword>
<feature type="region of interest" description="Disordered" evidence="1">
    <location>
        <begin position="160"/>
        <end position="266"/>
    </location>
</feature>
<feature type="compositionally biased region" description="Acidic residues" evidence="1">
    <location>
        <begin position="191"/>
        <end position="204"/>
    </location>
</feature>
<feature type="compositionally biased region" description="Acidic residues" evidence="1">
    <location>
        <begin position="166"/>
        <end position="184"/>
    </location>
</feature>
<keyword evidence="4" id="KW-1185">Reference proteome</keyword>
<evidence type="ECO:0000313" key="5">
    <source>
        <dbReference type="RefSeq" id="XP_071906015.1"/>
    </source>
</evidence>
<dbReference type="Pfam" id="PF14678">
    <property type="entry name" value="FANCI_S4"/>
    <property type="match status" value="1"/>
</dbReference>
<dbReference type="Proteomes" id="UP001652660">
    <property type="component" value="Chromosome 5c"/>
</dbReference>
<sequence length="266" mass="29615">MKPALPVSLSPLLLCLRQAAVKPTTPSPSLTPDDPQAEHFLRLSTKLYKDLARMAKLLIAPRGSKQVLPSLKYQKLVEITCRQLTAPLYKFMEQLQKDQQESGNNKAMASKIKRENKCIPELIFQIEDYEKYLIQLGKAAKLNLLRQAKRSTSRDFKILDPKDFVREEEEEEEGDPTNETEENEGNGAESESSEESGDEEEGEEGNGGANNNELSLEHDVPKAAADSGSDGEDEAGLSNGQRSKRRRVVEESSSDEEMETGQSLAF</sequence>
<feature type="domain" description="FANCI solenoid 4" evidence="3">
    <location>
        <begin position="35"/>
        <end position="162"/>
    </location>
</feature>
<dbReference type="PANTHER" id="PTHR21818:SF0">
    <property type="entry name" value="FANCONI ANEMIA GROUP I PROTEIN"/>
    <property type="match status" value="1"/>
</dbReference>
<evidence type="ECO:0000256" key="2">
    <source>
        <dbReference type="SAM" id="SignalP"/>
    </source>
</evidence>
<organism evidence="4 5">
    <name type="scientific">Coffea arabica</name>
    <name type="common">Arabian coffee</name>
    <dbReference type="NCBI Taxonomy" id="13443"/>
    <lineage>
        <taxon>Eukaryota</taxon>
        <taxon>Viridiplantae</taxon>
        <taxon>Streptophyta</taxon>
        <taxon>Embryophyta</taxon>
        <taxon>Tracheophyta</taxon>
        <taxon>Spermatophyta</taxon>
        <taxon>Magnoliopsida</taxon>
        <taxon>eudicotyledons</taxon>
        <taxon>Gunneridae</taxon>
        <taxon>Pentapetalae</taxon>
        <taxon>asterids</taxon>
        <taxon>lamiids</taxon>
        <taxon>Gentianales</taxon>
        <taxon>Rubiaceae</taxon>
        <taxon>Ixoroideae</taxon>
        <taxon>Gardenieae complex</taxon>
        <taxon>Bertiereae - Coffeeae clade</taxon>
        <taxon>Coffeeae</taxon>
        <taxon>Coffea</taxon>
    </lineage>
</organism>
<dbReference type="PANTHER" id="PTHR21818">
    <property type="entry name" value="BC025462 PROTEIN"/>
    <property type="match status" value="1"/>
</dbReference>
<dbReference type="InterPro" id="IPR029314">
    <property type="entry name" value="FANCI_S4"/>
</dbReference>
<feature type="chain" id="PRO_5047397856" description="FANCI solenoid 4 domain-containing protein" evidence="2">
    <location>
        <begin position="20"/>
        <end position="266"/>
    </location>
</feature>
<name>A0ABM4UFF0_COFAR</name>
<feature type="signal peptide" evidence="2">
    <location>
        <begin position="1"/>
        <end position="19"/>
    </location>
</feature>